<proteinExistence type="predicted"/>
<reference evidence="2" key="1">
    <citation type="submission" date="2014-11" db="EMBL/GenBank/DDBJ databases">
        <authorList>
            <person name="Amaro Gonzalez C."/>
        </authorList>
    </citation>
    <scope>NUCLEOTIDE SEQUENCE</scope>
</reference>
<evidence type="ECO:0000313" key="2">
    <source>
        <dbReference type="EMBL" id="JAH18454.1"/>
    </source>
</evidence>
<sequence>MTCPTATKTTWPTSQKTPKPT</sequence>
<organism evidence="2">
    <name type="scientific">Anguilla anguilla</name>
    <name type="common">European freshwater eel</name>
    <name type="synonym">Muraena anguilla</name>
    <dbReference type="NCBI Taxonomy" id="7936"/>
    <lineage>
        <taxon>Eukaryota</taxon>
        <taxon>Metazoa</taxon>
        <taxon>Chordata</taxon>
        <taxon>Craniata</taxon>
        <taxon>Vertebrata</taxon>
        <taxon>Euteleostomi</taxon>
        <taxon>Actinopterygii</taxon>
        <taxon>Neopterygii</taxon>
        <taxon>Teleostei</taxon>
        <taxon>Anguilliformes</taxon>
        <taxon>Anguillidae</taxon>
        <taxon>Anguilla</taxon>
    </lineage>
</organism>
<dbReference type="AlphaFoldDB" id="A0A0E9QNR1"/>
<protein>
    <submittedName>
        <fullName evidence="2">Uncharacterized protein</fullName>
    </submittedName>
</protein>
<name>A0A0E9QNR1_ANGAN</name>
<accession>A0A0E9QNR1</accession>
<feature type="region of interest" description="Disordered" evidence="1">
    <location>
        <begin position="1"/>
        <end position="21"/>
    </location>
</feature>
<reference evidence="2" key="2">
    <citation type="journal article" date="2015" name="Fish Shellfish Immunol.">
        <title>Early steps in the European eel (Anguilla anguilla)-Vibrio vulnificus interaction in the gills: Role of the RtxA13 toxin.</title>
        <authorList>
            <person name="Callol A."/>
            <person name="Pajuelo D."/>
            <person name="Ebbesson L."/>
            <person name="Teles M."/>
            <person name="MacKenzie S."/>
            <person name="Amaro C."/>
        </authorList>
    </citation>
    <scope>NUCLEOTIDE SEQUENCE</scope>
</reference>
<evidence type="ECO:0000256" key="1">
    <source>
        <dbReference type="SAM" id="MobiDB-lite"/>
    </source>
</evidence>
<dbReference type="EMBL" id="GBXM01090123">
    <property type="protein sequence ID" value="JAH18454.1"/>
    <property type="molecule type" value="Transcribed_RNA"/>
</dbReference>